<keyword evidence="4 5" id="KW-0472">Membrane</keyword>
<dbReference type="InterPro" id="IPR004481">
    <property type="entry name" value="K/Na/Ca-exchanger"/>
</dbReference>
<dbReference type="RefSeq" id="WP_038080116.1">
    <property type="nucleotide sequence ID" value="NZ_AUND01000042.1"/>
</dbReference>
<dbReference type="PANTHER" id="PTHR10846">
    <property type="entry name" value="SODIUM/POTASSIUM/CALCIUM EXCHANGER"/>
    <property type="match status" value="1"/>
</dbReference>
<evidence type="ECO:0000313" key="8">
    <source>
        <dbReference type="Proteomes" id="UP000027432"/>
    </source>
</evidence>
<keyword evidence="3 5" id="KW-1133">Transmembrane helix</keyword>
<evidence type="ECO:0000256" key="4">
    <source>
        <dbReference type="ARBA" id="ARBA00023136"/>
    </source>
</evidence>
<gene>
    <name evidence="7" type="ORF">TP2_14650</name>
</gene>
<dbReference type="OrthoDB" id="9794225at2"/>
<feature type="transmembrane region" description="Helical" evidence="5">
    <location>
        <begin position="169"/>
        <end position="187"/>
    </location>
</feature>
<dbReference type="Proteomes" id="UP000027432">
    <property type="component" value="Unassembled WGS sequence"/>
</dbReference>
<comment type="caution">
    <text evidence="7">The sequence shown here is derived from an EMBL/GenBank/DDBJ whole genome shotgun (WGS) entry which is preliminary data.</text>
</comment>
<reference evidence="7 8" key="1">
    <citation type="submission" date="2013-07" db="EMBL/GenBank/DDBJ databases">
        <title>Thioclava pacifica DSM 10166 Genome Sequencing.</title>
        <authorList>
            <person name="Lai Q."/>
            <person name="Shao Z."/>
        </authorList>
    </citation>
    <scope>NUCLEOTIDE SEQUENCE [LARGE SCALE GENOMIC DNA]</scope>
    <source>
        <strain evidence="7 8">DSM 10166</strain>
    </source>
</reference>
<dbReference type="PANTHER" id="PTHR10846:SF8">
    <property type="entry name" value="INNER MEMBRANE PROTEIN YRBG"/>
    <property type="match status" value="1"/>
</dbReference>
<protein>
    <recommendedName>
        <fullName evidence="6">Sodium/calcium exchanger membrane region domain-containing protein</fullName>
    </recommendedName>
</protein>
<feature type="transmembrane region" description="Helical" evidence="5">
    <location>
        <begin position="35"/>
        <end position="62"/>
    </location>
</feature>
<evidence type="ECO:0000256" key="3">
    <source>
        <dbReference type="ARBA" id="ARBA00022989"/>
    </source>
</evidence>
<evidence type="ECO:0000256" key="1">
    <source>
        <dbReference type="ARBA" id="ARBA00004141"/>
    </source>
</evidence>
<dbReference type="Pfam" id="PF01699">
    <property type="entry name" value="Na_Ca_ex"/>
    <property type="match status" value="2"/>
</dbReference>
<evidence type="ECO:0000313" key="7">
    <source>
        <dbReference type="EMBL" id="KEO50504.1"/>
    </source>
</evidence>
<keyword evidence="8" id="KW-1185">Reference proteome</keyword>
<dbReference type="GO" id="GO:0008273">
    <property type="term" value="F:calcium, potassium:sodium antiporter activity"/>
    <property type="evidence" value="ECO:0007669"/>
    <property type="project" value="TreeGrafter"/>
</dbReference>
<proteinExistence type="predicted"/>
<dbReference type="GO" id="GO:0005262">
    <property type="term" value="F:calcium channel activity"/>
    <property type="evidence" value="ECO:0007669"/>
    <property type="project" value="TreeGrafter"/>
</dbReference>
<dbReference type="GO" id="GO:0005886">
    <property type="term" value="C:plasma membrane"/>
    <property type="evidence" value="ECO:0007669"/>
    <property type="project" value="TreeGrafter"/>
</dbReference>
<name>A0A074J1Y8_9RHOB</name>
<feature type="transmembrane region" description="Helical" evidence="5">
    <location>
        <begin position="68"/>
        <end position="93"/>
    </location>
</feature>
<feature type="transmembrane region" description="Helical" evidence="5">
    <location>
        <begin position="236"/>
        <end position="259"/>
    </location>
</feature>
<dbReference type="STRING" id="1353537.TP2_14650"/>
<organism evidence="7 8">
    <name type="scientific">Thioclava pacifica DSM 10166</name>
    <dbReference type="NCBI Taxonomy" id="1353537"/>
    <lineage>
        <taxon>Bacteria</taxon>
        <taxon>Pseudomonadati</taxon>
        <taxon>Pseudomonadota</taxon>
        <taxon>Alphaproteobacteria</taxon>
        <taxon>Rhodobacterales</taxon>
        <taxon>Paracoccaceae</taxon>
        <taxon>Thioclava</taxon>
    </lineage>
</organism>
<sequence>MIWDFGEIAAGLVLLVVAGDLLVKGAVALSLRLGIPALIVGLTVVAFGTSAPELMVSVAAVLDHAPTIALGNVVGSNIANILLVLGLPAMISAIRTDEHDTRESFVLMMGATVLFILVCFMGPIRWPHALLLLAGLGVILFRQIRDALAHRANRDPDEEIESVDPKMPTWRVALFIVAGLAGLPLGADWLVDGASDIARTFGVSDTVIGLTLVALGTSLPELATSITAATKGRADVALGNVVGSNIFNLLCIIGVAGLFGQIPVPEQMQRFDLWVMLGASILLAPFIFGNRVIGRWIGVGFTSAYLIYMVLLFVGGHV</sequence>
<feature type="transmembrane region" description="Helical" evidence="5">
    <location>
        <begin position="271"/>
        <end position="289"/>
    </location>
</feature>
<evidence type="ECO:0000256" key="2">
    <source>
        <dbReference type="ARBA" id="ARBA00022692"/>
    </source>
</evidence>
<evidence type="ECO:0000259" key="6">
    <source>
        <dbReference type="Pfam" id="PF01699"/>
    </source>
</evidence>
<keyword evidence="2 5" id="KW-0812">Transmembrane</keyword>
<feature type="domain" description="Sodium/calcium exchanger membrane region" evidence="6">
    <location>
        <begin position="8"/>
        <end position="144"/>
    </location>
</feature>
<dbReference type="InterPro" id="IPR044880">
    <property type="entry name" value="NCX_ion-bd_dom_sf"/>
</dbReference>
<dbReference type="NCBIfam" id="TIGR00367">
    <property type="entry name" value="calcium/sodium antiporter"/>
    <property type="match status" value="1"/>
</dbReference>
<feature type="domain" description="Sodium/calcium exchanger membrane region" evidence="6">
    <location>
        <begin position="173"/>
        <end position="313"/>
    </location>
</feature>
<accession>A0A074J1Y8</accession>
<dbReference type="AlphaFoldDB" id="A0A074J1Y8"/>
<evidence type="ECO:0000256" key="5">
    <source>
        <dbReference type="SAM" id="Phobius"/>
    </source>
</evidence>
<dbReference type="Gene3D" id="1.20.1420.30">
    <property type="entry name" value="NCX, central ion-binding region"/>
    <property type="match status" value="1"/>
</dbReference>
<feature type="transmembrane region" description="Helical" evidence="5">
    <location>
        <begin position="6"/>
        <end position="23"/>
    </location>
</feature>
<feature type="transmembrane region" description="Helical" evidence="5">
    <location>
        <begin position="296"/>
        <end position="315"/>
    </location>
</feature>
<feature type="transmembrane region" description="Helical" evidence="5">
    <location>
        <begin position="207"/>
        <end position="229"/>
    </location>
</feature>
<dbReference type="eggNOG" id="COG0530">
    <property type="taxonomic scope" value="Bacteria"/>
</dbReference>
<comment type="subcellular location">
    <subcellularLocation>
        <location evidence="1">Membrane</location>
        <topology evidence="1">Multi-pass membrane protein</topology>
    </subcellularLocation>
</comment>
<dbReference type="GO" id="GO:0006874">
    <property type="term" value="P:intracellular calcium ion homeostasis"/>
    <property type="evidence" value="ECO:0007669"/>
    <property type="project" value="TreeGrafter"/>
</dbReference>
<feature type="transmembrane region" description="Helical" evidence="5">
    <location>
        <begin position="105"/>
        <end position="124"/>
    </location>
</feature>
<dbReference type="EMBL" id="AUND01000042">
    <property type="protein sequence ID" value="KEO50504.1"/>
    <property type="molecule type" value="Genomic_DNA"/>
</dbReference>
<dbReference type="InterPro" id="IPR004837">
    <property type="entry name" value="NaCa_Exmemb"/>
</dbReference>